<dbReference type="EMBL" id="WDEH01000060">
    <property type="protein sequence ID" value="KAB6131842.1"/>
    <property type="molecule type" value="Genomic_DNA"/>
</dbReference>
<proteinExistence type="predicted"/>
<evidence type="ECO:0000313" key="22">
    <source>
        <dbReference type="Proteomes" id="UP000434604"/>
    </source>
</evidence>
<accession>A0A1H3Y240</accession>
<evidence type="ECO:0000313" key="16">
    <source>
        <dbReference type="Proteomes" id="UP000183766"/>
    </source>
</evidence>
<dbReference type="Proteomes" id="UP000438288">
    <property type="component" value="Unassembled WGS sequence"/>
</dbReference>
<organism evidence="13 15">
    <name type="scientific">Bacteroides xylanisolvens</name>
    <dbReference type="NCBI Taxonomy" id="371601"/>
    <lineage>
        <taxon>Bacteria</taxon>
        <taxon>Pseudomonadati</taxon>
        <taxon>Bacteroidota</taxon>
        <taxon>Bacteroidia</taxon>
        <taxon>Bacteroidales</taxon>
        <taxon>Bacteroidaceae</taxon>
        <taxon>Bacteroides</taxon>
    </lineage>
</organism>
<dbReference type="EMBL" id="QROC01000008">
    <property type="protein sequence ID" value="RHK99114.1"/>
    <property type="molecule type" value="Genomic_DNA"/>
</dbReference>
<dbReference type="Proteomes" id="UP000471447">
    <property type="component" value="Unassembled WGS sequence"/>
</dbReference>
<dbReference type="Proteomes" id="UP000261210">
    <property type="component" value="Unassembled WGS sequence"/>
</dbReference>
<keyword evidence="1" id="KW-0472">Membrane</keyword>
<dbReference type="Proteomes" id="UP000196036">
    <property type="component" value="Unassembled WGS sequence"/>
</dbReference>
<dbReference type="Proteomes" id="UP000285503">
    <property type="component" value="Unassembled WGS sequence"/>
</dbReference>
<evidence type="ECO:0000313" key="21">
    <source>
        <dbReference type="Proteomes" id="UP000285503"/>
    </source>
</evidence>
<evidence type="ECO:0000313" key="7">
    <source>
        <dbReference type="EMBL" id="KAB6423565.1"/>
    </source>
</evidence>
<evidence type="ECO:0000313" key="6">
    <source>
        <dbReference type="EMBL" id="KAB6335696.1"/>
    </source>
</evidence>
<dbReference type="EMBL" id="FOUM01000068">
    <property type="protein sequence ID" value="SFO13507.1"/>
    <property type="molecule type" value="Genomic_DNA"/>
</dbReference>
<evidence type="ECO:0000313" key="9">
    <source>
        <dbReference type="EMBL" id="RGK60645.1"/>
    </source>
</evidence>
<dbReference type="Proteomes" id="UP000487596">
    <property type="component" value="Unassembled WGS sequence"/>
</dbReference>
<feature type="transmembrane region" description="Helical" evidence="1">
    <location>
        <begin position="5"/>
        <end position="28"/>
    </location>
</feature>
<keyword evidence="23" id="KW-1185">Reference proteome</keyword>
<evidence type="ECO:0000313" key="17">
    <source>
        <dbReference type="Proteomes" id="UP000196036"/>
    </source>
</evidence>
<dbReference type="Proteomes" id="UP000283369">
    <property type="component" value="Unassembled WGS sequence"/>
</dbReference>
<dbReference type="EMBL" id="WDCG01000010">
    <property type="protein sequence ID" value="KAB6423565.1"/>
    <property type="molecule type" value="Genomic_DNA"/>
</dbReference>
<evidence type="ECO:0000313" key="11">
    <source>
        <dbReference type="EMBL" id="RHK22595.1"/>
    </source>
</evidence>
<evidence type="ECO:0000313" key="13">
    <source>
        <dbReference type="EMBL" id="SEA05590.1"/>
    </source>
</evidence>
<evidence type="ECO:0000313" key="5">
    <source>
        <dbReference type="EMBL" id="KAB6142412.1"/>
    </source>
</evidence>
<reference evidence="18 19" key="4">
    <citation type="submission" date="2018-08" db="EMBL/GenBank/DDBJ databases">
        <title>A genome reference for cultivated species of the human gut microbiota.</title>
        <authorList>
            <person name="Zou Y."/>
            <person name="Xue W."/>
            <person name="Luo G."/>
        </authorList>
    </citation>
    <scope>NUCLEOTIDE SEQUENCE [LARGE SCALE GENOMIC DNA]</scope>
    <source>
        <strain evidence="10 19">AF14-7</strain>
        <strain evidence="12 20">AF39-6AC</strain>
        <strain evidence="11 21">AF46-11NS</strain>
        <strain evidence="9 18">TF10-34</strain>
    </source>
</reference>
<evidence type="ECO:0000313" key="14">
    <source>
        <dbReference type="EMBL" id="SFO13507.1"/>
    </source>
</evidence>
<evidence type="ECO:0000313" key="23">
    <source>
        <dbReference type="Proteomes" id="UP000435059"/>
    </source>
</evidence>
<evidence type="ECO:0000313" key="4">
    <source>
        <dbReference type="EMBL" id="KAB6131842.1"/>
    </source>
</evidence>
<evidence type="ECO:0000313" key="20">
    <source>
        <dbReference type="Proteomes" id="UP000284417"/>
    </source>
</evidence>
<evidence type="ECO:0000313" key="24">
    <source>
        <dbReference type="Proteomes" id="UP000438288"/>
    </source>
</evidence>
<dbReference type="Proteomes" id="UP000474077">
    <property type="component" value="Unassembled WGS sequence"/>
</dbReference>
<reference evidence="15 16" key="1">
    <citation type="submission" date="2016-10" db="EMBL/GenBank/DDBJ databases">
        <authorList>
            <person name="de Groot N.N."/>
        </authorList>
    </citation>
    <scope>NUCLEOTIDE SEQUENCE [LARGE SCALE GENOMIC DNA]</scope>
    <source>
        <strain evidence="14 16">NLAE-zl-C202</strain>
        <strain evidence="13 15">NLAE-zl-G339</strain>
    </source>
</reference>
<gene>
    <name evidence="8" type="ORF">B5E52_15795</name>
    <name evidence="12" type="ORF">DW042_07885</name>
    <name evidence="11" type="ORF">DW075_17870</name>
    <name evidence="10" type="ORF">DWW25_12195</name>
    <name evidence="9" type="ORF">DXD03_14950</name>
    <name evidence="5" type="ORF">GA398_21825</name>
    <name evidence="4" type="ORF">GA424_23370</name>
    <name evidence="3" type="ORF">GA560_08380</name>
    <name evidence="2" type="ORF">GA574_27805</name>
    <name evidence="7" type="ORF">GAZ26_12195</name>
    <name evidence="6" type="ORF">GAZ43_25355</name>
    <name evidence="13" type="ORF">SAMN04487924_10239</name>
    <name evidence="14" type="ORF">SAMN05216250_16818</name>
</gene>
<dbReference type="Proteomes" id="UP000284417">
    <property type="component" value="Unassembled WGS sequence"/>
</dbReference>
<reference evidence="22 23" key="5">
    <citation type="journal article" date="2019" name="Nat. Med.">
        <title>A library of human gut bacterial isolates paired with longitudinal multiomics data enables mechanistic microbiome research.</title>
        <authorList>
            <person name="Poyet M."/>
            <person name="Groussin M."/>
            <person name="Gibbons S.M."/>
            <person name="Avila-Pacheco J."/>
            <person name="Jiang X."/>
            <person name="Kearney S.M."/>
            <person name="Perrotta A.R."/>
            <person name="Berdy B."/>
            <person name="Zhao S."/>
            <person name="Lieberman T.D."/>
            <person name="Swanson P.K."/>
            <person name="Smith M."/>
            <person name="Roesemann S."/>
            <person name="Alexander J.E."/>
            <person name="Rich S.A."/>
            <person name="Livny J."/>
            <person name="Vlamakis H."/>
            <person name="Clish C."/>
            <person name="Bullock K."/>
            <person name="Deik A."/>
            <person name="Scott J."/>
            <person name="Pierce K.A."/>
            <person name="Xavier R.J."/>
            <person name="Alm E.J."/>
        </authorList>
    </citation>
    <scope>NUCLEOTIDE SEQUENCE [LARGE SCALE GENOMIC DNA]</scope>
    <source>
        <strain evidence="6 24">BIOML-A16</strain>
        <strain evidence="5 22">BIOML-A58</strain>
        <strain evidence="4 27">BIOML-A62</strain>
        <strain evidence="7 25">BIOML-A7</strain>
        <strain evidence="3 26">BIOML-A73</strain>
        <strain evidence="2 23">BIOML-A74</strain>
    </source>
</reference>
<feature type="transmembrane region" description="Helical" evidence="1">
    <location>
        <begin position="40"/>
        <end position="61"/>
    </location>
</feature>
<evidence type="ECO:0000313" key="26">
    <source>
        <dbReference type="Proteomes" id="UP000474077"/>
    </source>
</evidence>
<evidence type="ECO:0000313" key="10">
    <source>
        <dbReference type="EMBL" id="RGV14325.1"/>
    </source>
</evidence>
<evidence type="ECO:0000313" key="27">
    <source>
        <dbReference type="Proteomes" id="UP000487596"/>
    </source>
</evidence>
<evidence type="ECO:0000313" key="8">
    <source>
        <dbReference type="EMBL" id="OUQ65302.1"/>
    </source>
</evidence>
<dbReference type="EMBL" id="QRNE01000118">
    <property type="protein sequence ID" value="RHK22595.1"/>
    <property type="molecule type" value="Genomic_DNA"/>
</dbReference>
<dbReference type="EMBL" id="QSQU01000021">
    <property type="protein sequence ID" value="RGK60645.1"/>
    <property type="molecule type" value="Genomic_DNA"/>
</dbReference>
<evidence type="ECO:0000313" key="2">
    <source>
        <dbReference type="EMBL" id="KAB6079578.1"/>
    </source>
</evidence>
<evidence type="ECO:0000313" key="25">
    <source>
        <dbReference type="Proteomes" id="UP000471447"/>
    </source>
</evidence>
<evidence type="ECO:0000313" key="3">
    <source>
        <dbReference type="EMBL" id="KAB6084036.1"/>
    </source>
</evidence>
<dbReference type="EMBL" id="WDED01000044">
    <property type="protein sequence ID" value="KAB6142412.1"/>
    <property type="molecule type" value="Genomic_DNA"/>
</dbReference>
<dbReference type="EMBL" id="WDES01000087">
    <property type="protein sequence ID" value="KAB6079578.1"/>
    <property type="molecule type" value="Genomic_DNA"/>
</dbReference>
<reference evidence="8" key="3">
    <citation type="journal article" date="2018" name="BMC Genomics">
        <title>Whole genome sequencing and function prediction of 133 gut anaerobes isolated from chicken caecum in pure cultures.</title>
        <authorList>
            <person name="Medvecky M."/>
            <person name="Cejkova D."/>
            <person name="Polansky O."/>
            <person name="Karasova D."/>
            <person name="Kubasova T."/>
            <person name="Cizek A."/>
            <person name="Rychlik I."/>
        </authorList>
    </citation>
    <scope>NUCLEOTIDE SEQUENCE</scope>
    <source>
        <strain evidence="8">An109</strain>
    </source>
</reference>
<sequence>MKTAFLLGSIGSGLILLCHLYSFVQMIIMNRPDYLYPTYYIQSIIIFIAWTLIFICFMIAYQKQNNKSWKD</sequence>
<keyword evidence="1" id="KW-0812">Transmembrane</keyword>
<dbReference type="EMBL" id="FNRP01000002">
    <property type="protein sequence ID" value="SEA05590.1"/>
    <property type="molecule type" value="Genomic_DNA"/>
</dbReference>
<dbReference type="Proteomes" id="UP000183040">
    <property type="component" value="Unassembled WGS sequence"/>
</dbReference>
<keyword evidence="1" id="KW-1133">Transmembrane helix</keyword>
<dbReference type="Proteomes" id="UP000435059">
    <property type="component" value="Unassembled WGS sequence"/>
</dbReference>
<evidence type="ECO:0000256" key="1">
    <source>
        <dbReference type="SAM" id="Phobius"/>
    </source>
</evidence>
<evidence type="ECO:0000313" key="12">
    <source>
        <dbReference type="EMBL" id="RHK99114.1"/>
    </source>
</evidence>
<evidence type="ECO:0000313" key="19">
    <source>
        <dbReference type="Proteomes" id="UP000283369"/>
    </source>
</evidence>
<dbReference type="EMBL" id="WDCP01000121">
    <property type="protein sequence ID" value="KAB6335696.1"/>
    <property type="molecule type" value="Genomic_DNA"/>
</dbReference>
<dbReference type="EMBL" id="QRYV01000026">
    <property type="protein sequence ID" value="RGV14325.1"/>
    <property type="molecule type" value="Genomic_DNA"/>
</dbReference>
<dbReference type="Proteomes" id="UP000183766">
    <property type="component" value="Unassembled WGS sequence"/>
</dbReference>
<dbReference type="EMBL" id="NFLW01000032">
    <property type="protein sequence ID" value="OUQ65302.1"/>
    <property type="molecule type" value="Genomic_DNA"/>
</dbReference>
<dbReference type="EMBL" id="WDER01000017">
    <property type="protein sequence ID" value="KAB6084036.1"/>
    <property type="molecule type" value="Genomic_DNA"/>
</dbReference>
<reference evidence="17" key="2">
    <citation type="submission" date="2017-04" db="EMBL/GenBank/DDBJ databases">
        <title>Function of individual gut microbiota members based on whole genome sequencing of pure cultures obtained from chicken caecum.</title>
        <authorList>
            <person name="Medvecky M."/>
            <person name="Cejkova D."/>
            <person name="Polansky O."/>
            <person name="Karasova D."/>
            <person name="Kubasova T."/>
            <person name="Cizek A."/>
            <person name="Rychlik I."/>
        </authorList>
    </citation>
    <scope>NUCLEOTIDE SEQUENCE [LARGE SCALE GENOMIC DNA]</scope>
    <source>
        <strain evidence="17">An109</strain>
    </source>
</reference>
<name>A0A1H3Y240_9BACE</name>
<dbReference type="AlphaFoldDB" id="A0A1H3Y240"/>
<evidence type="ECO:0000313" key="18">
    <source>
        <dbReference type="Proteomes" id="UP000261210"/>
    </source>
</evidence>
<dbReference type="Proteomes" id="UP000434604">
    <property type="component" value="Unassembled WGS sequence"/>
</dbReference>
<protein>
    <submittedName>
        <fullName evidence="13">Uncharacterized protein</fullName>
    </submittedName>
</protein>
<evidence type="ECO:0000313" key="15">
    <source>
        <dbReference type="Proteomes" id="UP000183040"/>
    </source>
</evidence>